<dbReference type="Pfam" id="PF25789">
    <property type="entry name" value="TPR_NAA35"/>
    <property type="match status" value="1"/>
</dbReference>
<accession>A0A813TC14</accession>
<evidence type="ECO:0000259" key="6">
    <source>
        <dbReference type="Pfam" id="PF25789"/>
    </source>
</evidence>
<dbReference type="Pfam" id="PF04112">
    <property type="entry name" value="Mak10"/>
    <property type="match status" value="1"/>
</dbReference>
<dbReference type="InterPro" id="IPR007244">
    <property type="entry name" value="Naa35_N"/>
</dbReference>
<dbReference type="InterPro" id="IPR057982">
    <property type="entry name" value="TPR_NAA35"/>
</dbReference>
<feature type="domain" description="NAA35-like N-terminal" evidence="5">
    <location>
        <begin position="29"/>
        <end position="121"/>
    </location>
</feature>
<evidence type="ECO:0000256" key="1">
    <source>
        <dbReference type="ARBA" id="ARBA00004496"/>
    </source>
</evidence>
<keyword evidence="3" id="KW-0963">Cytoplasm</keyword>
<proteinExistence type="inferred from homology"/>
<dbReference type="InterPro" id="IPR057983">
    <property type="entry name" value="NAA35-like_N"/>
</dbReference>
<dbReference type="Proteomes" id="UP000663879">
    <property type="component" value="Unassembled WGS sequence"/>
</dbReference>
<comment type="subcellular location">
    <subcellularLocation>
        <location evidence="1">Cytoplasm</location>
    </subcellularLocation>
</comment>
<evidence type="ECO:0000256" key="3">
    <source>
        <dbReference type="ARBA" id="ARBA00022490"/>
    </source>
</evidence>
<reference evidence="7" key="1">
    <citation type="submission" date="2021-02" db="EMBL/GenBank/DDBJ databases">
        <authorList>
            <person name="Nowell W R."/>
        </authorList>
    </citation>
    <scope>NUCLEOTIDE SEQUENCE</scope>
    <source>
        <strain evidence="7">Ploen Becks lab</strain>
    </source>
</reference>
<evidence type="ECO:0000256" key="2">
    <source>
        <dbReference type="ARBA" id="ARBA00006289"/>
    </source>
</evidence>
<evidence type="ECO:0000256" key="4">
    <source>
        <dbReference type="ARBA" id="ARBA00030494"/>
    </source>
</evidence>
<evidence type="ECO:0000313" key="7">
    <source>
        <dbReference type="EMBL" id="CAF0810482.1"/>
    </source>
</evidence>
<protein>
    <recommendedName>
        <fullName evidence="4">Protein MAK10 homolog</fullName>
    </recommendedName>
</protein>
<dbReference type="EMBL" id="CAJNOC010000858">
    <property type="protein sequence ID" value="CAF0810482.1"/>
    <property type="molecule type" value="Genomic_DNA"/>
</dbReference>
<dbReference type="PANTHER" id="PTHR21373:SF0">
    <property type="entry name" value="N-ALPHA-ACETYLTRANSFERASE 35, NATC AUXILIARY SUBUNIT"/>
    <property type="match status" value="1"/>
</dbReference>
<organism evidence="7 8">
    <name type="scientific">Brachionus calyciflorus</name>
    <dbReference type="NCBI Taxonomy" id="104777"/>
    <lineage>
        <taxon>Eukaryota</taxon>
        <taxon>Metazoa</taxon>
        <taxon>Spiralia</taxon>
        <taxon>Gnathifera</taxon>
        <taxon>Rotifera</taxon>
        <taxon>Eurotatoria</taxon>
        <taxon>Monogononta</taxon>
        <taxon>Pseudotrocha</taxon>
        <taxon>Ploima</taxon>
        <taxon>Brachionidae</taxon>
        <taxon>Brachionus</taxon>
    </lineage>
</organism>
<feature type="domain" description="NAA35-like TPR repeats" evidence="6">
    <location>
        <begin position="331"/>
        <end position="697"/>
    </location>
</feature>
<dbReference type="GO" id="GO:0031417">
    <property type="term" value="C:NatC complex"/>
    <property type="evidence" value="ECO:0007669"/>
    <property type="project" value="InterPro"/>
</dbReference>
<dbReference type="OrthoDB" id="269405at2759"/>
<comment type="similarity">
    <text evidence="2">Belongs to the MAK10 family.</text>
</comment>
<dbReference type="PANTHER" id="PTHR21373">
    <property type="entry name" value="GLUCOSE REPRESSIBLE PROTEIN MAK10"/>
    <property type="match status" value="1"/>
</dbReference>
<name>A0A813TC14_9BILA</name>
<sequence>MASNDSSQLYNWKEITSEFKNVCSQLNIGELIKEPSFGLFEAMSAIEMMDPKMDAGMVQNQSQSKIKSLEQGIKDNLIKVDNFTQEEKLAIVDNTLCNLVTWLDGSSLAQTLFTSLYLHDPNMVQDQYIKNFSIAILKITDRMRNKIITSATFEEEDFQPLNYNFKFANDLADNVFLNSLKTIEDTSAKYYRHLKGEFKSDNVDKEKVEKELKEIDMAFGLWHRMKFTRSFYQLINFQDEHHAFANNSEEVIKHINSCLEALTKIKETHDLGAKPEMVKVAKTTYPVVMGFEPTINQKLLPPTFPRFIKIQSFESTLDYLNQLFNKLNELLRVSKMKTFNEIYEFCSNFSHVQSVFLRSMLQLIVLPRSSFDKGIAMKNILLNTVQKFVAPPILNAKCPVNNKDVCLQLVDNFMNKCTPSFVTLFQILGHNKARQREKMAHIFEEFASLQEEADNLDSILHSFFVQQKLALVHYGCFSSWILNHNLTLMRQFLLSGFELELFSKYECHYVYWYLCEIILNWHTSTLNRVDNFLLTNEINLLPKNAKKPKKKKSVFEKEITLQTADRHMFSAFYQAFRAFLIEGYIKSPSADFDCEEYRYNHRLGPFQFFTTPAVCLYNQFKDKDEYFIQSYELNKLYGFAKDHFEMAKGIYEKYPECALQTKISKNNFVVMRLLSSGLKKVQKLELDFSEVAYFPSIRI</sequence>
<evidence type="ECO:0000259" key="5">
    <source>
        <dbReference type="Pfam" id="PF04112"/>
    </source>
</evidence>
<keyword evidence="8" id="KW-1185">Reference proteome</keyword>
<dbReference type="AlphaFoldDB" id="A0A813TC14"/>
<comment type="caution">
    <text evidence="7">The sequence shown here is derived from an EMBL/GenBank/DDBJ whole genome shotgun (WGS) entry which is preliminary data.</text>
</comment>
<gene>
    <name evidence="7" type="ORF">OXX778_LOCUS6946</name>
</gene>
<evidence type="ECO:0000313" key="8">
    <source>
        <dbReference type="Proteomes" id="UP000663879"/>
    </source>
</evidence>